<dbReference type="RefSeq" id="XP_062652011.1">
    <property type="nucleotide sequence ID" value="XM_062797594.1"/>
</dbReference>
<evidence type="ECO:0000259" key="3">
    <source>
        <dbReference type="PROSITE" id="PS51186"/>
    </source>
</evidence>
<feature type="domain" description="N-acetyltransferase" evidence="3">
    <location>
        <begin position="82"/>
        <end position="218"/>
    </location>
</feature>
<evidence type="ECO:0000256" key="1">
    <source>
        <dbReference type="ARBA" id="ARBA00022679"/>
    </source>
</evidence>
<dbReference type="EMBL" id="MU853223">
    <property type="protein sequence ID" value="KAK4128240.1"/>
    <property type="molecule type" value="Genomic_DNA"/>
</dbReference>
<dbReference type="PANTHER" id="PTHR13947:SF37">
    <property type="entry name" value="LD18367P"/>
    <property type="match status" value="1"/>
</dbReference>
<dbReference type="GeneID" id="87834373"/>
<evidence type="ECO:0000313" key="5">
    <source>
        <dbReference type="Proteomes" id="UP001302602"/>
    </source>
</evidence>
<keyword evidence="1" id="KW-0808">Transferase</keyword>
<name>A0AAN6Z755_9PEZI</name>
<dbReference type="InterPro" id="IPR016181">
    <property type="entry name" value="Acyl_CoA_acyltransferase"/>
</dbReference>
<evidence type="ECO:0000313" key="4">
    <source>
        <dbReference type="EMBL" id="KAK4128240.1"/>
    </source>
</evidence>
<dbReference type="PROSITE" id="PS51186">
    <property type="entry name" value="GNAT"/>
    <property type="match status" value="1"/>
</dbReference>
<feature type="region of interest" description="Disordered" evidence="2">
    <location>
        <begin position="1"/>
        <end position="22"/>
    </location>
</feature>
<dbReference type="PANTHER" id="PTHR13947">
    <property type="entry name" value="GNAT FAMILY N-ACETYLTRANSFERASE"/>
    <property type="match status" value="1"/>
</dbReference>
<dbReference type="Proteomes" id="UP001302602">
    <property type="component" value="Unassembled WGS sequence"/>
</dbReference>
<comment type="caution">
    <text evidence="4">The sequence shown here is derived from an EMBL/GenBank/DDBJ whole genome shotgun (WGS) entry which is preliminary data.</text>
</comment>
<dbReference type="GO" id="GO:0008080">
    <property type="term" value="F:N-acetyltransferase activity"/>
    <property type="evidence" value="ECO:0007669"/>
    <property type="project" value="InterPro"/>
</dbReference>
<sequence length="226" mass="25155">MSTSNVFPPSTDPLAEAGPVKDAVRPVRVTSAMTLSENPEAPAQPAVITIVPGYRPSILARTLEMHMDCYYPRYGWGRECEAVFSQALGDLLARLNKPMNQVWSAVSTTPTRDSQGTVTERIVGAVYIDGECSKMDGVARLRFFIVDESTRGLGVGKKLFETAMEFVRETNFHECQLSTLSDLTVARRLYEAAGFKEAGENWVEGLGKGHWQMNYIWRRSDEPKQA</sequence>
<dbReference type="InterPro" id="IPR000182">
    <property type="entry name" value="GNAT_dom"/>
</dbReference>
<dbReference type="Gene3D" id="3.40.630.30">
    <property type="match status" value="1"/>
</dbReference>
<dbReference type="InterPro" id="IPR050769">
    <property type="entry name" value="NAT_camello-type"/>
</dbReference>
<dbReference type="CDD" id="cd04301">
    <property type="entry name" value="NAT_SF"/>
    <property type="match status" value="1"/>
</dbReference>
<accession>A0AAN6Z755</accession>
<gene>
    <name evidence="4" type="ORF">N657DRAFT_9218</name>
</gene>
<reference evidence="4" key="2">
    <citation type="submission" date="2023-05" db="EMBL/GenBank/DDBJ databases">
        <authorList>
            <consortium name="Lawrence Berkeley National Laboratory"/>
            <person name="Steindorff A."/>
            <person name="Hensen N."/>
            <person name="Bonometti L."/>
            <person name="Westerberg I."/>
            <person name="Brannstrom I.O."/>
            <person name="Guillou S."/>
            <person name="Cros-Aarteil S."/>
            <person name="Calhoun S."/>
            <person name="Haridas S."/>
            <person name="Kuo A."/>
            <person name="Mondo S."/>
            <person name="Pangilinan J."/>
            <person name="Riley R."/>
            <person name="Labutti K."/>
            <person name="Andreopoulos B."/>
            <person name="Lipzen A."/>
            <person name="Chen C."/>
            <person name="Yanf M."/>
            <person name="Daum C."/>
            <person name="Ng V."/>
            <person name="Clum A."/>
            <person name="Ohm R."/>
            <person name="Martin F."/>
            <person name="Silar P."/>
            <person name="Natvig D."/>
            <person name="Lalanne C."/>
            <person name="Gautier V."/>
            <person name="Ament-Velasquez S.L."/>
            <person name="Kruys A."/>
            <person name="Hutchinson M.I."/>
            <person name="Powell A.J."/>
            <person name="Barry K."/>
            <person name="Miller A.N."/>
            <person name="Grigoriev I.V."/>
            <person name="Debuchy R."/>
            <person name="Gladieux P."/>
            <person name="Thoren M.H."/>
            <person name="Johannesson H."/>
        </authorList>
    </citation>
    <scope>NUCLEOTIDE SEQUENCE</scope>
    <source>
        <strain evidence="4">CBS 731.68</strain>
    </source>
</reference>
<dbReference type="AlphaFoldDB" id="A0AAN6Z755"/>
<keyword evidence="5" id="KW-1185">Reference proteome</keyword>
<dbReference type="Pfam" id="PF00583">
    <property type="entry name" value="Acetyltransf_1"/>
    <property type="match status" value="1"/>
</dbReference>
<dbReference type="SUPFAM" id="SSF55729">
    <property type="entry name" value="Acyl-CoA N-acyltransferases (Nat)"/>
    <property type="match status" value="1"/>
</dbReference>
<reference evidence="4" key="1">
    <citation type="journal article" date="2023" name="Mol. Phylogenet. Evol.">
        <title>Genome-scale phylogeny and comparative genomics of the fungal order Sordariales.</title>
        <authorList>
            <person name="Hensen N."/>
            <person name="Bonometti L."/>
            <person name="Westerberg I."/>
            <person name="Brannstrom I.O."/>
            <person name="Guillou S."/>
            <person name="Cros-Aarteil S."/>
            <person name="Calhoun S."/>
            <person name="Haridas S."/>
            <person name="Kuo A."/>
            <person name="Mondo S."/>
            <person name="Pangilinan J."/>
            <person name="Riley R."/>
            <person name="LaButti K."/>
            <person name="Andreopoulos B."/>
            <person name="Lipzen A."/>
            <person name="Chen C."/>
            <person name="Yan M."/>
            <person name="Daum C."/>
            <person name="Ng V."/>
            <person name="Clum A."/>
            <person name="Steindorff A."/>
            <person name="Ohm R.A."/>
            <person name="Martin F."/>
            <person name="Silar P."/>
            <person name="Natvig D.O."/>
            <person name="Lalanne C."/>
            <person name="Gautier V."/>
            <person name="Ament-Velasquez S.L."/>
            <person name="Kruys A."/>
            <person name="Hutchinson M.I."/>
            <person name="Powell A.J."/>
            <person name="Barry K."/>
            <person name="Miller A.N."/>
            <person name="Grigoriev I.V."/>
            <person name="Debuchy R."/>
            <person name="Gladieux P."/>
            <person name="Hiltunen Thoren M."/>
            <person name="Johannesson H."/>
        </authorList>
    </citation>
    <scope>NUCLEOTIDE SEQUENCE</scope>
    <source>
        <strain evidence="4">CBS 731.68</strain>
    </source>
</reference>
<organism evidence="4 5">
    <name type="scientific">Parathielavia appendiculata</name>
    <dbReference type="NCBI Taxonomy" id="2587402"/>
    <lineage>
        <taxon>Eukaryota</taxon>
        <taxon>Fungi</taxon>
        <taxon>Dikarya</taxon>
        <taxon>Ascomycota</taxon>
        <taxon>Pezizomycotina</taxon>
        <taxon>Sordariomycetes</taxon>
        <taxon>Sordariomycetidae</taxon>
        <taxon>Sordariales</taxon>
        <taxon>Chaetomiaceae</taxon>
        <taxon>Parathielavia</taxon>
    </lineage>
</organism>
<proteinExistence type="predicted"/>
<evidence type="ECO:0000256" key="2">
    <source>
        <dbReference type="SAM" id="MobiDB-lite"/>
    </source>
</evidence>
<protein>
    <submittedName>
        <fullName evidence="4">Acyl-CoA N-acyltransferase</fullName>
    </submittedName>
</protein>